<sequence length="170" mass="18939">MNHMIKDCPLLKKNKGGAQKSNNKWLQNHFKKAMKATWDETSDEESEDEKGTLTDENRKLEGTVSSLKAKISKMEGIVYSLKVENNKLEGTVSFLKAEILNIKKAQTESEDDPEIDHNQFSIDKVSTLAQTEGTFKETDSLNVPSEPNHEQESLGGTNPETVVSAKEGID</sequence>
<comment type="caution">
    <text evidence="2">The sequence shown here is derived from an EMBL/GenBank/DDBJ whole genome shotgun (WGS) entry which is preliminary data.</text>
</comment>
<evidence type="ECO:0000313" key="2">
    <source>
        <dbReference type="EMBL" id="MCD9559300.1"/>
    </source>
</evidence>
<protein>
    <submittedName>
        <fullName evidence="2">Uncharacterized protein</fullName>
    </submittedName>
</protein>
<feature type="compositionally biased region" description="Basic and acidic residues" evidence="1">
    <location>
        <begin position="1"/>
        <end position="10"/>
    </location>
</feature>
<reference evidence="2 3" key="1">
    <citation type="journal article" date="2021" name="BMC Genomics">
        <title>Datura genome reveals duplications of psychoactive alkaloid biosynthetic genes and high mutation rate following tissue culture.</title>
        <authorList>
            <person name="Rajewski A."/>
            <person name="Carter-House D."/>
            <person name="Stajich J."/>
            <person name="Litt A."/>
        </authorList>
    </citation>
    <scope>NUCLEOTIDE SEQUENCE [LARGE SCALE GENOMIC DNA]</scope>
    <source>
        <strain evidence="2">AR-01</strain>
    </source>
</reference>
<keyword evidence="3" id="KW-1185">Reference proteome</keyword>
<dbReference type="Gene3D" id="1.20.5.1700">
    <property type="match status" value="1"/>
</dbReference>
<name>A0ABS8UKZ4_DATST</name>
<evidence type="ECO:0000256" key="1">
    <source>
        <dbReference type="SAM" id="MobiDB-lite"/>
    </source>
</evidence>
<evidence type="ECO:0000313" key="3">
    <source>
        <dbReference type="Proteomes" id="UP000823775"/>
    </source>
</evidence>
<organism evidence="2 3">
    <name type="scientific">Datura stramonium</name>
    <name type="common">Jimsonweed</name>
    <name type="synonym">Common thornapple</name>
    <dbReference type="NCBI Taxonomy" id="4076"/>
    <lineage>
        <taxon>Eukaryota</taxon>
        <taxon>Viridiplantae</taxon>
        <taxon>Streptophyta</taxon>
        <taxon>Embryophyta</taxon>
        <taxon>Tracheophyta</taxon>
        <taxon>Spermatophyta</taxon>
        <taxon>Magnoliopsida</taxon>
        <taxon>eudicotyledons</taxon>
        <taxon>Gunneridae</taxon>
        <taxon>Pentapetalae</taxon>
        <taxon>asterids</taxon>
        <taxon>lamiids</taxon>
        <taxon>Solanales</taxon>
        <taxon>Solanaceae</taxon>
        <taxon>Solanoideae</taxon>
        <taxon>Datureae</taxon>
        <taxon>Datura</taxon>
    </lineage>
</organism>
<gene>
    <name evidence="2" type="ORF">HAX54_017174</name>
</gene>
<feature type="compositionally biased region" description="Basic and acidic residues" evidence="1">
    <location>
        <begin position="49"/>
        <end position="58"/>
    </location>
</feature>
<accession>A0ABS8UKZ4</accession>
<dbReference type="Proteomes" id="UP000823775">
    <property type="component" value="Unassembled WGS sequence"/>
</dbReference>
<feature type="region of interest" description="Disordered" evidence="1">
    <location>
        <begin position="131"/>
        <end position="170"/>
    </location>
</feature>
<proteinExistence type="predicted"/>
<dbReference type="EMBL" id="JACEIK010002126">
    <property type="protein sequence ID" value="MCD9559300.1"/>
    <property type="molecule type" value="Genomic_DNA"/>
</dbReference>
<feature type="region of interest" description="Disordered" evidence="1">
    <location>
        <begin position="1"/>
        <end position="58"/>
    </location>
</feature>